<dbReference type="EMBL" id="AJVK01005169">
    <property type="status" value="NOT_ANNOTATED_CDS"/>
    <property type="molecule type" value="Genomic_DNA"/>
</dbReference>
<evidence type="ECO:0000256" key="6">
    <source>
        <dbReference type="RuleBase" id="RU003540"/>
    </source>
</evidence>
<keyword evidence="4 6" id="KW-0041">Annexin</keyword>
<dbReference type="PANTHER" id="PTHR10502:SF177">
    <property type="entry name" value="ANNEXIN B10"/>
    <property type="match status" value="1"/>
</dbReference>
<dbReference type="PANTHER" id="PTHR10502">
    <property type="entry name" value="ANNEXIN"/>
    <property type="match status" value="1"/>
</dbReference>
<dbReference type="FunFam" id="1.10.220.10:FF:000002">
    <property type="entry name" value="Annexin"/>
    <property type="match status" value="1"/>
</dbReference>
<evidence type="ECO:0000313" key="7">
    <source>
        <dbReference type="EnsemblMetazoa" id="PPAI005654-PA"/>
    </source>
</evidence>
<dbReference type="VEuPathDB" id="VectorBase:PPAPM1_009885"/>
<dbReference type="SUPFAM" id="SSF47874">
    <property type="entry name" value="Annexin"/>
    <property type="match status" value="1"/>
</dbReference>
<dbReference type="InterPro" id="IPR001464">
    <property type="entry name" value="Annexin"/>
</dbReference>
<keyword evidence="5 6" id="KW-0111">Calcium/phospholipid-binding</keyword>
<dbReference type="PROSITE" id="PS00223">
    <property type="entry name" value="ANNEXIN_1"/>
    <property type="match status" value="1"/>
</dbReference>
<dbReference type="GO" id="GO:0005737">
    <property type="term" value="C:cytoplasm"/>
    <property type="evidence" value="ECO:0007669"/>
    <property type="project" value="TreeGrafter"/>
</dbReference>
<evidence type="ECO:0000256" key="2">
    <source>
        <dbReference type="ARBA" id="ARBA00022737"/>
    </source>
</evidence>
<dbReference type="GO" id="GO:0005886">
    <property type="term" value="C:plasma membrane"/>
    <property type="evidence" value="ECO:0007669"/>
    <property type="project" value="TreeGrafter"/>
</dbReference>
<dbReference type="InterPro" id="IPR018502">
    <property type="entry name" value="Annexin_repeat"/>
</dbReference>
<dbReference type="PRINTS" id="PR00196">
    <property type="entry name" value="ANNEXIN"/>
</dbReference>
<dbReference type="InterPro" id="IPR018252">
    <property type="entry name" value="Annexin_repeat_CS"/>
</dbReference>
<protein>
    <recommendedName>
        <fullName evidence="6">Annexin</fullName>
    </recommendedName>
</protein>
<dbReference type="CTD" id="33019"/>
<dbReference type="GeneID" id="129807689"/>
<dbReference type="GO" id="GO:0005509">
    <property type="term" value="F:calcium ion binding"/>
    <property type="evidence" value="ECO:0007669"/>
    <property type="project" value="InterPro"/>
</dbReference>
<evidence type="ECO:0000256" key="4">
    <source>
        <dbReference type="ARBA" id="ARBA00023216"/>
    </source>
</evidence>
<organism evidence="7 8">
    <name type="scientific">Phlebotomus papatasi</name>
    <name type="common">Sandfly</name>
    <dbReference type="NCBI Taxonomy" id="29031"/>
    <lineage>
        <taxon>Eukaryota</taxon>
        <taxon>Metazoa</taxon>
        <taxon>Ecdysozoa</taxon>
        <taxon>Arthropoda</taxon>
        <taxon>Hexapoda</taxon>
        <taxon>Insecta</taxon>
        <taxon>Pterygota</taxon>
        <taxon>Neoptera</taxon>
        <taxon>Endopterygota</taxon>
        <taxon>Diptera</taxon>
        <taxon>Nematocera</taxon>
        <taxon>Psychodoidea</taxon>
        <taxon>Psychodidae</taxon>
        <taxon>Phlebotomus</taxon>
        <taxon>Phlebotomus</taxon>
    </lineage>
</organism>
<dbReference type="PROSITE" id="PS51897">
    <property type="entry name" value="ANNEXIN_2"/>
    <property type="match status" value="4"/>
</dbReference>
<keyword evidence="8" id="KW-1185">Reference proteome</keyword>
<dbReference type="SMART" id="SM00335">
    <property type="entry name" value="ANX"/>
    <property type="match status" value="4"/>
</dbReference>
<dbReference type="Pfam" id="PF00191">
    <property type="entry name" value="Annexin"/>
    <property type="match status" value="4"/>
</dbReference>
<dbReference type="FunFam" id="1.10.220.10:FF:000004">
    <property type="entry name" value="Annexin"/>
    <property type="match status" value="1"/>
</dbReference>
<evidence type="ECO:0000256" key="1">
    <source>
        <dbReference type="ARBA" id="ARBA00007831"/>
    </source>
</evidence>
<dbReference type="InterPro" id="IPR037104">
    <property type="entry name" value="Annexin_sf"/>
</dbReference>
<dbReference type="Proteomes" id="UP000092462">
    <property type="component" value="Unassembled WGS sequence"/>
</dbReference>
<dbReference type="VEuPathDB" id="VectorBase:PPAI005654"/>
<evidence type="ECO:0000256" key="3">
    <source>
        <dbReference type="ARBA" id="ARBA00022837"/>
    </source>
</evidence>
<dbReference type="GO" id="GO:0012506">
    <property type="term" value="C:vesicle membrane"/>
    <property type="evidence" value="ECO:0007669"/>
    <property type="project" value="TreeGrafter"/>
</dbReference>
<keyword evidence="2 6" id="KW-0677">Repeat</keyword>
<comment type="domain">
    <text evidence="6">A pair of annexin repeats may form one binding site for calcium and phospholipid.</text>
</comment>
<dbReference type="EnsemblMetazoa" id="PPAI005654-RA">
    <property type="protein sequence ID" value="PPAI005654-PA"/>
    <property type="gene ID" value="PPAI005654"/>
</dbReference>
<dbReference type="EMBL" id="AJVK01005170">
    <property type="status" value="NOT_ANNOTATED_CDS"/>
    <property type="molecule type" value="Genomic_DNA"/>
</dbReference>
<sequence>MDYEAEPTIVDAPAFNAAESAQALRSAMRGLGTDEDTIINILTGCSNRQRQEIEAAFEREFSRSLIDDLKSELGGNFEDVILALVRPPYEFLCRQLNKAMEGMGTDDSALVEILCPLTSDEMKVLVAQYEDLFGRPLAEHLCSETSGHFRRLLTLIVTGVRDPAGTVDPALAAEQAASLYDAGAEKLGTDEEVFNRIFSHCSFAQLRLVFDEYKALSGKTIEQALKSEMDGDLLDGFLAIVECVQSPAAFFAGRLHKAMDGAGTDDPTLIRIIVCRSEIDLQTIKNEYERIYDRTLLNDIKGETSGDYKSALCAIIGDA</sequence>
<dbReference type="GO" id="GO:0005634">
    <property type="term" value="C:nucleus"/>
    <property type="evidence" value="ECO:0007669"/>
    <property type="project" value="TreeGrafter"/>
</dbReference>
<dbReference type="GO" id="GO:0005544">
    <property type="term" value="F:calcium-dependent phospholipid binding"/>
    <property type="evidence" value="ECO:0007669"/>
    <property type="project" value="UniProtKB-KW"/>
</dbReference>
<reference evidence="7" key="1">
    <citation type="submission" date="2022-08" db="UniProtKB">
        <authorList>
            <consortium name="EnsemblMetazoa"/>
        </authorList>
    </citation>
    <scope>IDENTIFICATION</scope>
    <source>
        <strain evidence="7">Israel</strain>
    </source>
</reference>
<evidence type="ECO:0000313" key="8">
    <source>
        <dbReference type="Proteomes" id="UP000092462"/>
    </source>
</evidence>
<keyword evidence="3 6" id="KW-0106">Calcium</keyword>
<comment type="similarity">
    <text evidence="1 6">Belongs to the annexin family.</text>
</comment>
<dbReference type="AlphaFoldDB" id="A0A1B0FY43"/>
<name>A0A1B0FY43_PHLPP</name>
<dbReference type="RefSeq" id="XP_055713108.1">
    <property type="nucleotide sequence ID" value="XM_055857133.1"/>
</dbReference>
<proteinExistence type="inferred from homology"/>
<dbReference type="FunFam" id="1.10.220.10:FF:000005">
    <property type="entry name" value="Annexin"/>
    <property type="match status" value="1"/>
</dbReference>
<dbReference type="FunFam" id="1.10.220.10:FF:000001">
    <property type="entry name" value="Annexin"/>
    <property type="match status" value="1"/>
</dbReference>
<evidence type="ECO:0000256" key="5">
    <source>
        <dbReference type="ARBA" id="ARBA00023302"/>
    </source>
</evidence>
<accession>A0A1B0FY43</accession>
<dbReference type="Gene3D" id="1.10.220.10">
    <property type="entry name" value="Annexin"/>
    <property type="match status" value="4"/>
</dbReference>
<dbReference type="GO" id="GO:0001786">
    <property type="term" value="F:phosphatidylserine binding"/>
    <property type="evidence" value="ECO:0007669"/>
    <property type="project" value="TreeGrafter"/>
</dbReference>